<organism evidence="2 3">
    <name type="scientific">Clostridium thailandense</name>
    <dbReference type="NCBI Taxonomy" id="2794346"/>
    <lineage>
        <taxon>Bacteria</taxon>
        <taxon>Bacillati</taxon>
        <taxon>Bacillota</taxon>
        <taxon>Clostridia</taxon>
        <taxon>Eubacteriales</taxon>
        <taxon>Clostridiaceae</taxon>
        <taxon>Clostridium</taxon>
    </lineage>
</organism>
<dbReference type="AlphaFoldDB" id="A0A949TEU5"/>
<dbReference type="GO" id="GO:0016887">
    <property type="term" value="F:ATP hydrolysis activity"/>
    <property type="evidence" value="ECO:0007669"/>
    <property type="project" value="InterPro"/>
</dbReference>
<sequence>MELIYLWINKTQNNFINKSEICFNKAYKITFDSKIKNLKIDVNDSIYNIFENNVISNVTAIVGKNGSGKTTLLNYIYDTDVIPKRSEEREEYIISHKQREEIDETLQIFRFKENNKWKIEIYHNFNDNIELTTKNDAVVINVNDKDYNFGEILQDRQGLFSITKVYLTNSSYYKNQGFSLEYGNTNKVSLNISTIDVLSKDFYRKIVGFPTEGIKDNIFNGLQDMIISTKNHQNLQEICDVIYFNYILRENKIFGMKIQKAFSITNVITPTLLERLPNKEPSTYTSGNDFVVITKKKIEEWRVFFKKSSVSYNNIIDGLYLNLLFELHFLDESIGSKLSTLKSINDVKEYIDKYLGKCNEEYKEYYILAANEIEEFNRIMANVSEIDNIYPKHDLAYIYGKIIDYEKDSDLYLNFTTFITKCAFNERSFILKYIKINGLEMSSGERAYLNFFSWLNSLTFLNHISQEIIQSTNENILLLIDEIELYCHPEWQRIFIKKLLNEIKLQFTGKKIQILFTTHSPITLGDIPHTNVVYLENGKVNEKEIKTFGQNIYNLYKDPFYLESEKGLFFYDIMKDVSRKLDSLIVSAKLGDKVDYSDIKYYNYIISIIGEPVIKATLESKLQKLESEYKSEKLKNIISYYNELSKEEKERLIEHIIKEQEDN</sequence>
<evidence type="ECO:0000313" key="3">
    <source>
        <dbReference type="Proteomes" id="UP000694308"/>
    </source>
</evidence>
<reference evidence="2" key="1">
    <citation type="submission" date="2020-12" db="EMBL/GenBank/DDBJ databases">
        <title>Clostridium thailandense sp. nov., a novel acetogenic bacterium isolated from peat land soil in Thailand.</title>
        <authorList>
            <person name="Chaikitkaew S."/>
            <person name="Birkeland N.K."/>
        </authorList>
    </citation>
    <scope>NUCLEOTIDE SEQUENCE</scope>
    <source>
        <strain evidence="2">PL3</strain>
    </source>
</reference>
<name>A0A949TEU5_9CLOT</name>
<dbReference type="PANTHER" id="PTHR32182">
    <property type="entry name" value="DNA REPLICATION AND REPAIR PROTEIN RECF"/>
    <property type="match status" value="1"/>
</dbReference>
<dbReference type="RefSeq" id="WP_218318515.1">
    <property type="nucleotide sequence ID" value="NZ_JAEEGC010000004.1"/>
</dbReference>
<comment type="caution">
    <text evidence="2">The sequence shown here is derived from an EMBL/GenBank/DDBJ whole genome shotgun (WGS) entry which is preliminary data.</text>
</comment>
<dbReference type="GO" id="GO:0000731">
    <property type="term" value="P:DNA synthesis involved in DNA repair"/>
    <property type="evidence" value="ECO:0007669"/>
    <property type="project" value="TreeGrafter"/>
</dbReference>
<evidence type="ECO:0000259" key="1">
    <source>
        <dbReference type="Pfam" id="PF13175"/>
    </source>
</evidence>
<evidence type="ECO:0000313" key="2">
    <source>
        <dbReference type="EMBL" id="MBV7271479.1"/>
    </source>
</evidence>
<protein>
    <submittedName>
        <fullName evidence="2">AAA family ATPase</fullName>
    </submittedName>
</protein>
<dbReference type="GO" id="GO:0006302">
    <property type="term" value="P:double-strand break repair"/>
    <property type="evidence" value="ECO:0007669"/>
    <property type="project" value="TreeGrafter"/>
</dbReference>
<proteinExistence type="predicted"/>
<dbReference type="InterPro" id="IPR041685">
    <property type="entry name" value="AAA_GajA/Old/RecF-like"/>
</dbReference>
<dbReference type="GO" id="GO:0005524">
    <property type="term" value="F:ATP binding"/>
    <property type="evidence" value="ECO:0007669"/>
    <property type="project" value="InterPro"/>
</dbReference>
<gene>
    <name evidence="2" type="ORF">I6U48_00905</name>
</gene>
<dbReference type="EMBL" id="JAEEGC010000004">
    <property type="protein sequence ID" value="MBV7271479.1"/>
    <property type="molecule type" value="Genomic_DNA"/>
</dbReference>
<dbReference type="Proteomes" id="UP000694308">
    <property type="component" value="Unassembled WGS sequence"/>
</dbReference>
<dbReference type="CDD" id="cd00267">
    <property type="entry name" value="ABC_ATPase"/>
    <property type="match status" value="1"/>
</dbReference>
<feature type="domain" description="Endonuclease GajA/Old nuclease/RecF-like AAA" evidence="1">
    <location>
        <begin position="54"/>
        <end position="522"/>
    </location>
</feature>
<accession>A0A949TEU5</accession>
<keyword evidence="3" id="KW-1185">Reference proteome</keyword>
<dbReference type="PANTHER" id="PTHR32182:SF23">
    <property type="entry name" value="ATP BINDING PROTEIN"/>
    <property type="match status" value="1"/>
</dbReference>
<dbReference type="Pfam" id="PF13175">
    <property type="entry name" value="AAA_15"/>
    <property type="match status" value="1"/>
</dbReference>